<organism evidence="4 5">
    <name type="scientific">Eptatretus burgeri</name>
    <name type="common">Inshore hagfish</name>
    <dbReference type="NCBI Taxonomy" id="7764"/>
    <lineage>
        <taxon>Eukaryota</taxon>
        <taxon>Metazoa</taxon>
        <taxon>Chordata</taxon>
        <taxon>Craniata</taxon>
        <taxon>Vertebrata</taxon>
        <taxon>Cyclostomata</taxon>
        <taxon>Myxini</taxon>
        <taxon>Myxiniformes</taxon>
        <taxon>Myxinidae</taxon>
        <taxon>Eptatretinae</taxon>
        <taxon>Eptatretus</taxon>
    </lineage>
</organism>
<dbReference type="InterPro" id="IPR029273">
    <property type="entry name" value="Cdc42_effect-like"/>
</dbReference>
<protein>
    <recommendedName>
        <fullName evidence="3">CRIB domain-containing protein</fullName>
    </recommendedName>
</protein>
<evidence type="ECO:0000256" key="2">
    <source>
        <dbReference type="ARBA" id="ARBA00010770"/>
    </source>
</evidence>
<feature type="domain" description="CRIB" evidence="3">
    <location>
        <begin position="30"/>
        <end position="44"/>
    </location>
</feature>
<dbReference type="PROSITE" id="PS50108">
    <property type="entry name" value="CRIB"/>
    <property type="match status" value="1"/>
</dbReference>
<dbReference type="GO" id="GO:0030838">
    <property type="term" value="P:positive regulation of actin filament polymerization"/>
    <property type="evidence" value="ECO:0007669"/>
    <property type="project" value="TreeGrafter"/>
</dbReference>
<dbReference type="Pfam" id="PF00786">
    <property type="entry name" value="PBD"/>
    <property type="match status" value="1"/>
</dbReference>
<dbReference type="GO" id="GO:0005886">
    <property type="term" value="C:plasma membrane"/>
    <property type="evidence" value="ECO:0007669"/>
    <property type="project" value="TreeGrafter"/>
</dbReference>
<comment type="similarity">
    <text evidence="2">Belongs to the BORG/CEP family.</text>
</comment>
<dbReference type="Proteomes" id="UP000694388">
    <property type="component" value="Unplaced"/>
</dbReference>
<reference evidence="4" key="1">
    <citation type="submission" date="2025-08" db="UniProtKB">
        <authorList>
            <consortium name="Ensembl"/>
        </authorList>
    </citation>
    <scope>IDENTIFICATION</scope>
</reference>
<dbReference type="GO" id="GO:0007266">
    <property type="term" value="P:Rho protein signal transduction"/>
    <property type="evidence" value="ECO:0007669"/>
    <property type="project" value="TreeGrafter"/>
</dbReference>
<proteinExistence type="inferred from homology"/>
<dbReference type="GO" id="GO:0012505">
    <property type="term" value="C:endomembrane system"/>
    <property type="evidence" value="ECO:0007669"/>
    <property type="project" value="UniProtKB-SubCell"/>
</dbReference>
<evidence type="ECO:0000313" key="5">
    <source>
        <dbReference type="Proteomes" id="UP000694388"/>
    </source>
</evidence>
<evidence type="ECO:0000256" key="1">
    <source>
        <dbReference type="ARBA" id="ARBA00004184"/>
    </source>
</evidence>
<dbReference type="SMART" id="SM00285">
    <property type="entry name" value="PBD"/>
    <property type="match status" value="1"/>
</dbReference>
<dbReference type="PANTHER" id="PTHR15344">
    <property type="entry name" value="CDC42 EFFECTOR PROTEIN BORG"/>
    <property type="match status" value="1"/>
</dbReference>
<dbReference type="GO" id="GO:0005737">
    <property type="term" value="C:cytoplasm"/>
    <property type="evidence" value="ECO:0007669"/>
    <property type="project" value="TreeGrafter"/>
</dbReference>
<dbReference type="InterPro" id="IPR000095">
    <property type="entry name" value="CRIB_dom"/>
</dbReference>
<keyword evidence="5" id="KW-1185">Reference proteome</keyword>
<dbReference type="AlphaFoldDB" id="A0A8C4N3B9"/>
<dbReference type="CDD" id="cd00132">
    <property type="entry name" value="CRIB"/>
    <property type="match status" value="1"/>
</dbReference>
<dbReference type="GO" id="GO:0005856">
    <property type="term" value="C:cytoskeleton"/>
    <property type="evidence" value="ECO:0007669"/>
    <property type="project" value="TreeGrafter"/>
</dbReference>
<name>A0A8C4N3B9_EPTBU</name>
<sequence length="224" mass="24662">CRTKFPIYLLPASPGRRRGTKPADLRPDMISGPMDDFRHTVHVGRGGDAFGDTSFLSELPPGNLPGSPATVIRAPSPKPGLLAWTLRPGKRLAPGVSPIIKNAFSLPLLTTTTAISGLNPLERAKIGRGSGIGRNVIDFSTAQMKHAESVLSFNLDLGPSMLNDVLRVMDTAELQPSMYLQYLDYLESPTWRRRYTIHIYMESLHPLPCLPRPPAKINTHLYIN</sequence>
<dbReference type="GO" id="GO:0008360">
    <property type="term" value="P:regulation of cell shape"/>
    <property type="evidence" value="ECO:0007669"/>
    <property type="project" value="TreeGrafter"/>
</dbReference>
<dbReference type="PANTHER" id="PTHR15344:SF12">
    <property type="entry name" value="CRIB DOMAIN-CONTAINING PROTEIN"/>
    <property type="match status" value="1"/>
</dbReference>
<accession>A0A8C4N3B9</accession>
<evidence type="ECO:0000259" key="3">
    <source>
        <dbReference type="PROSITE" id="PS50108"/>
    </source>
</evidence>
<dbReference type="Ensembl" id="ENSEBUT00000001375.1">
    <property type="protein sequence ID" value="ENSEBUP00000001059.1"/>
    <property type="gene ID" value="ENSEBUG00000000977.1"/>
</dbReference>
<evidence type="ECO:0000313" key="4">
    <source>
        <dbReference type="Ensembl" id="ENSEBUP00000001059.1"/>
    </source>
</evidence>
<dbReference type="OMA" id="RHRSHIG"/>
<dbReference type="Pfam" id="PF14957">
    <property type="entry name" value="BORG_CEP"/>
    <property type="match status" value="1"/>
</dbReference>
<dbReference type="GeneTree" id="ENSGT00940000161435"/>
<reference evidence="4" key="2">
    <citation type="submission" date="2025-09" db="UniProtKB">
        <authorList>
            <consortium name="Ensembl"/>
        </authorList>
    </citation>
    <scope>IDENTIFICATION</scope>
</reference>
<dbReference type="GO" id="GO:0031274">
    <property type="term" value="P:positive regulation of pseudopodium assembly"/>
    <property type="evidence" value="ECO:0007669"/>
    <property type="project" value="TreeGrafter"/>
</dbReference>
<dbReference type="InterPro" id="IPR051296">
    <property type="entry name" value="Cdc42_Effector_BORG/CEP"/>
</dbReference>
<comment type="subcellular location">
    <subcellularLocation>
        <location evidence="1">Endomembrane system</location>
        <topology evidence="1">Peripheral membrane protein</topology>
    </subcellularLocation>
</comment>
<dbReference type="GO" id="GO:0031267">
    <property type="term" value="F:small GTPase binding"/>
    <property type="evidence" value="ECO:0007669"/>
    <property type="project" value="TreeGrafter"/>
</dbReference>